<protein>
    <recommendedName>
        <fullName evidence="5">Inner membrane-spanning protein YciB</fullName>
    </recommendedName>
</protein>
<keyword evidence="4 5" id="KW-0472">Membrane</keyword>
<reference evidence="6 7" key="1">
    <citation type="submission" date="2020-06" db="EMBL/GenBank/DDBJ databases">
        <authorList>
            <person name="Qiu C."/>
            <person name="Liu Z."/>
        </authorList>
    </citation>
    <scope>NUCLEOTIDE SEQUENCE [LARGE SCALE GENOMIC DNA]</scope>
    <source>
        <strain evidence="6 7">EM 1</strain>
    </source>
</reference>
<comment type="function">
    <text evidence="5">Plays a role in cell envelope biogenesis, maintenance of cell envelope integrity and membrane homeostasis.</text>
</comment>
<dbReference type="PANTHER" id="PTHR36917:SF1">
    <property type="entry name" value="INNER MEMBRANE-SPANNING PROTEIN YCIB"/>
    <property type="match status" value="1"/>
</dbReference>
<dbReference type="GO" id="GO:0005886">
    <property type="term" value="C:plasma membrane"/>
    <property type="evidence" value="ECO:0007669"/>
    <property type="project" value="UniProtKB-SubCell"/>
</dbReference>
<gene>
    <name evidence="5" type="primary">yciB</name>
    <name evidence="6" type="ORF">HV832_02880</name>
</gene>
<dbReference type="PANTHER" id="PTHR36917">
    <property type="entry name" value="INTRACELLULAR SEPTATION PROTEIN A-RELATED"/>
    <property type="match status" value="1"/>
</dbReference>
<dbReference type="Pfam" id="PF04279">
    <property type="entry name" value="IspA"/>
    <property type="match status" value="1"/>
</dbReference>
<evidence type="ECO:0000313" key="7">
    <source>
        <dbReference type="Proteomes" id="UP000588051"/>
    </source>
</evidence>
<feature type="transmembrane region" description="Helical" evidence="5">
    <location>
        <begin position="78"/>
        <end position="97"/>
    </location>
</feature>
<sequence>MKFLFDVFPVILFFVTFKWGESYPQAAQSYTAEYLSSFISGGISSADIAPILLATAVTLSASVVQISSLLIRRKKIDAMLWISFIIIMVFGGATIYFHSETFIKWKPTVLYWCYAGAFILSQFIFKKNLIQTAMGSQITLPDIIWARLSLTWIAFFVTMGLVNLFVAFQFSTSVWANFKLISMIGIMPAFVIVQSLFLSKYIEETE</sequence>
<keyword evidence="7" id="KW-1185">Reference proteome</keyword>
<dbReference type="AlphaFoldDB" id="A0A850QB22"/>
<organism evidence="6 7">
    <name type="scientific">Undibacterium oligocarboniphilum</name>
    <dbReference type="NCBI Taxonomy" id="666702"/>
    <lineage>
        <taxon>Bacteria</taxon>
        <taxon>Pseudomonadati</taxon>
        <taxon>Pseudomonadota</taxon>
        <taxon>Betaproteobacteria</taxon>
        <taxon>Burkholderiales</taxon>
        <taxon>Oxalobacteraceae</taxon>
        <taxon>Undibacterium</taxon>
    </lineage>
</organism>
<evidence type="ECO:0000256" key="2">
    <source>
        <dbReference type="ARBA" id="ARBA00022692"/>
    </source>
</evidence>
<keyword evidence="5" id="KW-0997">Cell inner membrane</keyword>
<comment type="subcellular location">
    <subcellularLocation>
        <location evidence="5">Cell inner membrane</location>
        <topology evidence="5">Multi-pass membrane protein</topology>
    </subcellularLocation>
</comment>
<keyword evidence="2 5" id="KW-0812">Transmembrane</keyword>
<proteinExistence type="inferred from homology"/>
<dbReference type="InterPro" id="IPR006008">
    <property type="entry name" value="YciB"/>
</dbReference>
<accession>A0A850QB22</accession>
<evidence type="ECO:0000256" key="4">
    <source>
        <dbReference type="ARBA" id="ARBA00023136"/>
    </source>
</evidence>
<dbReference type="NCBIfam" id="NF001325">
    <property type="entry name" value="PRK00259.1-3"/>
    <property type="match status" value="1"/>
</dbReference>
<evidence type="ECO:0000256" key="1">
    <source>
        <dbReference type="ARBA" id="ARBA00022475"/>
    </source>
</evidence>
<feature type="transmembrane region" description="Helical" evidence="5">
    <location>
        <begin position="48"/>
        <end position="71"/>
    </location>
</feature>
<keyword evidence="1 5" id="KW-1003">Cell membrane</keyword>
<evidence type="ECO:0000313" key="6">
    <source>
        <dbReference type="EMBL" id="NVO76781.1"/>
    </source>
</evidence>
<comment type="caution">
    <text evidence="6">The sequence shown here is derived from an EMBL/GenBank/DDBJ whole genome shotgun (WGS) entry which is preliminary data.</text>
</comment>
<comment type="similarity">
    <text evidence="5">Belongs to the YciB family.</text>
</comment>
<feature type="transmembrane region" description="Helical" evidence="5">
    <location>
        <begin position="145"/>
        <end position="168"/>
    </location>
</feature>
<dbReference type="EMBL" id="JABXYJ010000001">
    <property type="protein sequence ID" value="NVO76781.1"/>
    <property type="molecule type" value="Genomic_DNA"/>
</dbReference>
<evidence type="ECO:0000256" key="5">
    <source>
        <dbReference type="HAMAP-Rule" id="MF_00189"/>
    </source>
</evidence>
<keyword evidence="3 5" id="KW-1133">Transmembrane helix</keyword>
<evidence type="ECO:0000256" key="3">
    <source>
        <dbReference type="ARBA" id="ARBA00022989"/>
    </source>
</evidence>
<dbReference type="RefSeq" id="WP_176802015.1">
    <property type="nucleotide sequence ID" value="NZ_JABXYJ010000001.1"/>
</dbReference>
<dbReference type="Proteomes" id="UP000588051">
    <property type="component" value="Unassembled WGS sequence"/>
</dbReference>
<feature type="transmembrane region" description="Helical" evidence="5">
    <location>
        <begin position="109"/>
        <end position="125"/>
    </location>
</feature>
<feature type="transmembrane region" description="Helical" evidence="5">
    <location>
        <begin position="180"/>
        <end position="198"/>
    </location>
</feature>
<dbReference type="HAMAP" id="MF_00189">
    <property type="entry name" value="YciB"/>
    <property type="match status" value="1"/>
</dbReference>
<name>A0A850QB22_9BURK</name>